<dbReference type="InterPro" id="IPR011009">
    <property type="entry name" value="Kinase-like_dom_sf"/>
</dbReference>
<dbReference type="SUPFAM" id="SSF56112">
    <property type="entry name" value="Protein kinase-like (PK-like)"/>
    <property type="match status" value="1"/>
</dbReference>
<dbReference type="HOGENOM" id="CLU_204296_0_0_1"/>
<keyword evidence="3" id="KW-1185">Reference proteome</keyword>
<name>K3WQM4_GLOUD</name>
<organism evidence="2 3">
    <name type="scientific">Globisporangium ultimum (strain ATCC 200006 / CBS 805.95 / DAOM BR144)</name>
    <name type="common">Pythium ultimum</name>
    <dbReference type="NCBI Taxonomy" id="431595"/>
    <lineage>
        <taxon>Eukaryota</taxon>
        <taxon>Sar</taxon>
        <taxon>Stramenopiles</taxon>
        <taxon>Oomycota</taxon>
        <taxon>Peronosporomycetes</taxon>
        <taxon>Pythiales</taxon>
        <taxon>Pythiaceae</taxon>
        <taxon>Globisporangium</taxon>
    </lineage>
</organism>
<accession>K3WQM4</accession>
<dbReference type="PROSITE" id="PS50011">
    <property type="entry name" value="PROTEIN_KINASE_DOM"/>
    <property type="match status" value="1"/>
</dbReference>
<dbReference type="VEuPathDB" id="FungiDB:PYU1_G007251"/>
<dbReference type="InterPro" id="IPR001245">
    <property type="entry name" value="Ser-Thr/Tyr_kinase_cat_dom"/>
</dbReference>
<dbReference type="GO" id="GO:0004672">
    <property type="term" value="F:protein kinase activity"/>
    <property type="evidence" value="ECO:0007669"/>
    <property type="project" value="InterPro"/>
</dbReference>
<dbReference type="InterPro" id="IPR000719">
    <property type="entry name" value="Prot_kinase_dom"/>
</dbReference>
<dbReference type="Pfam" id="PF07714">
    <property type="entry name" value="PK_Tyr_Ser-Thr"/>
    <property type="match status" value="1"/>
</dbReference>
<dbReference type="AlphaFoldDB" id="K3WQM4"/>
<dbReference type="Proteomes" id="UP000019132">
    <property type="component" value="Unassembled WGS sequence"/>
</dbReference>
<proteinExistence type="predicted"/>
<reference evidence="3" key="1">
    <citation type="journal article" date="2010" name="Genome Biol.">
        <title>Genome sequence of the necrotrophic plant pathogen Pythium ultimum reveals original pathogenicity mechanisms and effector repertoire.</title>
        <authorList>
            <person name="Levesque C.A."/>
            <person name="Brouwer H."/>
            <person name="Cano L."/>
            <person name="Hamilton J.P."/>
            <person name="Holt C."/>
            <person name="Huitema E."/>
            <person name="Raffaele S."/>
            <person name="Robideau G.P."/>
            <person name="Thines M."/>
            <person name="Win J."/>
            <person name="Zerillo M.M."/>
            <person name="Beakes G.W."/>
            <person name="Boore J.L."/>
            <person name="Busam D."/>
            <person name="Dumas B."/>
            <person name="Ferriera S."/>
            <person name="Fuerstenberg S.I."/>
            <person name="Gachon C.M."/>
            <person name="Gaulin E."/>
            <person name="Govers F."/>
            <person name="Grenville-Briggs L."/>
            <person name="Horner N."/>
            <person name="Hostetler J."/>
            <person name="Jiang R.H."/>
            <person name="Johnson J."/>
            <person name="Krajaejun T."/>
            <person name="Lin H."/>
            <person name="Meijer H.J."/>
            <person name="Moore B."/>
            <person name="Morris P."/>
            <person name="Phuntmart V."/>
            <person name="Puiu D."/>
            <person name="Shetty J."/>
            <person name="Stajich J.E."/>
            <person name="Tripathy S."/>
            <person name="Wawra S."/>
            <person name="van West P."/>
            <person name="Whitty B.R."/>
            <person name="Coutinho P.M."/>
            <person name="Henrissat B."/>
            <person name="Martin F."/>
            <person name="Thomas P.D."/>
            <person name="Tyler B.M."/>
            <person name="De Vries R.P."/>
            <person name="Kamoun S."/>
            <person name="Yandell M."/>
            <person name="Tisserat N."/>
            <person name="Buell C.R."/>
        </authorList>
    </citation>
    <scope>NUCLEOTIDE SEQUENCE</scope>
    <source>
        <strain evidence="3">DAOM:BR144</strain>
    </source>
</reference>
<reference evidence="2" key="3">
    <citation type="submission" date="2015-02" db="UniProtKB">
        <authorList>
            <consortium name="EnsemblProtists"/>
        </authorList>
    </citation>
    <scope>IDENTIFICATION</scope>
    <source>
        <strain evidence="2">DAOM BR144</strain>
    </source>
</reference>
<dbReference type="InParanoid" id="K3WQM4"/>
<sequence>MFKHEVNVRYQLWHPHIVQLYGACHTGKRYFVCEYVSNGDLPEFTKRNQSDDVLHLIRSMTAKNPSERR</sequence>
<dbReference type="EnsemblProtists" id="PYU1_T007266">
    <property type="protein sequence ID" value="PYU1_T007266"/>
    <property type="gene ID" value="PYU1_G007251"/>
</dbReference>
<dbReference type="EMBL" id="GL376629">
    <property type="status" value="NOT_ANNOTATED_CDS"/>
    <property type="molecule type" value="Genomic_DNA"/>
</dbReference>
<protein>
    <recommendedName>
        <fullName evidence="1">Protein kinase domain-containing protein</fullName>
    </recommendedName>
</protein>
<evidence type="ECO:0000313" key="3">
    <source>
        <dbReference type="Proteomes" id="UP000019132"/>
    </source>
</evidence>
<feature type="domain" description="Protein kinase" evidence="1">
    <location>
        <begin position="1"/>
        <end position="69"/>
    </location>
</feature>
<reference evidence="3" key="2">
    <citation type="submission" date="2010-04" db="EMBL/GenBank/DDBJ databases">
        <authorList>
            <person name="Buell R."/>
            <person name="Hamilton J."/>
            <person name="Hostetler J."/>
        </authorList>
    </citation>
    <scope>NUCLEOTIDE SEQUENCE [LARGE SCALE GENOMIC DNA]</scope>
    <source>
        <strain evidence="3">DAOM:BR144</strain>
    </source>
</reference>
<evidence type="ECO:0000259" key="1">
    <source>
        <dbReference type="PROSITE" id="PS50011"/>
    </source>
</evidence>
<dbReference type="GO" id="GO:0005524">
    <property type="term" value="F:ATP binding"/>
    <property type="evidence" value="ECO:0007669"/>
    <property type="project" value="InterPro"/>
</dbReference>
<evidence type="ECO:0000313" key="2">
    <source>
        <dbReference type="EnsemblProtists" id="PYU1_T007266"/>
    </source>
</evidence>
<dbReference type="Gene3D" id="1.10.510.10">
    <property type="entry name" value="Transferase(Phosphotransferase) domain 1"/>
    <property type="match status" value="1"/>
</dbReference>